<dbReference type="Proteomes" id="UP001163324">
    <property type="component" value="Chromosome 4"/>
</dbReference>
<name>A0ACC0V240_9HYPO</name>
<proteinExistence type="predicted"/>
<evidence type="ECO:0000313" key="2">
    <source>
        <dbReference type="Proteomes" id="UP001163324"/>
    </source>
</evidence>
<comment type="caution">
    <text evidence="1">The sequence shown here is derived from an EMBL/GenBank/DDBJ whole genome shotgun (WGS) entry which is preliminary data.</text>
</comment>
<dbReference type="EMBL" id="CM047943">
    <property type="protein sequence ID" value="KAI9900464.1"/>
    <property type="molecule type" value="Genomic_DNA"/>
</dbReference>
<accession>A0ACC0V240</accession>
<reference evidence="1" key="1">
    <citation type="submission" date="2022-10" db="EMBL/GenBank/DDBJ databases">
        <title>Complete Genome of Trichothecium roseum strain YXFP-22015, a Plant Pathogen Isolated from Citrus.</title>
        <authorList>
            <person name="Wang Y."/>
            <person name="Zhu L."/>
        </authorList>
    </citation>
    <scope>NUCLEOTIDE SEQUENCE</scope>
    <source>
        <strain evidence="1">YXFP-22015</strain>
    </source>
</reference>
<keyword evidence="2" id="KW-1185">Reference proteome</keyword>
<protein>
    <submittedName>
        <fullName evidence="1">Uncharacterized protein</fullName>
    </submittedName>
</protein>
<evidence type="ECO:0000313" key="1">
    <source>
        <dbReference type="EMBL" id="KAI9900464.1"/>
    </source>
</evidence>
<organism evidence="1 2">
    <name type="scientific">Trichothecium roseum</name>
    <dbReference type="NCBI Taxonomy" id="47278"/>
    <lineage>
        <taxon>Eukaryota</taxon>
        <taxon>Fungi</taxon>
        <taxon>Dikarya</taxon>
        <taxon>Ascomycota</taxon>
        <taxon>Pezizomycotina</taxon>
        <taxon>Sordariomycetes</taxon>
        <taxon>Hypocreomycetidae</taxon>
        <taxon>Hypocreales</taxon>
        <taxon>Hypocreales incertae sedis</taxon>
        <taxon>Trichothecium</taxon>
    </lineage>
</organism>
<gene>
    <name evidence="1" type="ORF">N3K66_004726</name>
</gene>
<sequence length="780" mass="84125">MAPSKSASRHRSTDSVGRSQTFVKPVIPLPHARRQAAAKATAASAGVTESTNNENVTSPRSEQSSDAPVSPAQVEDRREVDATPVASRAEAVKPVNGASHANHPTTTSFAVPGASSDSAPSPYSHAQGVPDVKKGSAPSNDGLEVDNSRHNANMNSTTQGYLNGASGKEESQVGEAQYRNASRVPVDSSPYGYQLPPAFHPSTKPTRNNPGENIEMPHPQMGYNAPPSRIHQNHASSGSLHFGTFHESASSSPAPPHSGGIMPPPGMHFPNGRQAHMGPPGHGFPPGLPNAGTPPNIDVYGRPMPVHDAYVPSHNYRESLSSTHADENAMFPQDGRPFIAGPAGDTRSRQYYGGPSGPRPGPMMGHHATPSNVASQGDDRGQFADFLQHHFSNATFADCEIQLQHHDQPGVATIPAHRLILSRSPVLNDLMKAAEKSLPQTMILRIHGKWASMDACYLALQHLYGHPLFAPPPNRLAESEGLQQMGSSSDRIKFALAYAAAGHLIGCELVLRRGCEISAGLVDLETMEVALEFALEGFRDMGVYDDFKYQDGSRIILHSIVSCLAANIPQGFTLDTMSDKHASYARLPIIALPPSPAVNDTASPVIARGHSGAHLRNSSRSHAGIQFGDLSLASGENNAPFATTRAPQQCPVAFSVISRVLLNLPFAHIKMFLDALPMAAPGNMPYIEFGYRIIDEVIQERERRRVQILQAVIRDPAPENEHIRACLQSPEPRSPGQWSVLGWQEELEYLNGSPQQRPRLNRRWSPLMMRESNGPVAAYP</sequence>